<feature type="compositionally biased region" description="Polar residues" evidence="1">
    <location>
        <begin position="117"/>
        <end position="128"/>
    </location>
</feature>
<name>A0A9W8E4C6_9FUNG</name>
<keyword evidence="3" id="KW-1185">Reference proteome</keyword>
<organism evidence="2 3">
    <name type="scientific">Dimargaris verticillata</name>
    <dbReference type="NCBI Taxonomy" id="2761393"/>
    <lineage>
        <taxon>Eukaryota</taxon>
        <taxon>Fungi</taxon>
        <taxon>Fungi incertae sedis</taxon>
        <taxon>Zoopagomycota</taxon>
        <taxon>Kickxellomycotina</taxon>
        <taxon>Dimargaritomycetes</taxon>
        <taxon>Dimargaritales</taxon>
        <taxon>Dimargaritaceae</taxon>
        <taxon>Dimargaris</taxon>
    </lineage>
</organism>
<gene>
    <name evidence="2" type="ORF">H4R34_006230</name>
</gene>
<evidence type="ECO:0000313" key="2">
    <source>
        <dbReference type="EMBL" id="KAJ1968795.1"/>
    </source>
</evidence>
<evidence type="ECO:0000313" key="3">
    <source>
        <dbReference type="Proteomes" id="UP001151582"/>
    </source>
</evidence>
<accession>A0A9W8E4C6</accession>
<reference evidence="2" key="1">
    <citation type="submission" date="2022-07" db="EMBL/GenBank/DDBJ databases">
        <title>Phylogenomic reconstructions and comparative analyses of Kickxellomycotina fungi.</title>
        <authorList>
            <person name="Reynolds N.K."/>
            <person name="Stajich J.E."/>
            <person name="Barry K."/>
            <person name="Grigoriev I.V."/>
            <person name="Crous P."/>
            <person name="Smith M.E."/>
        </authorList>
    </citation>
    <scope>NUCLEOTIDE SEQUENCE</scope>
    <source>
        <strain evidence="2">RSA 567</strain>
    </source>
</reference>
<feature type="non-terminal residue" evidence="2">
    <location>
        <position position="182"/>
    </location>
</feature>
<dbReference type="EMBL" id="JANBQB010002049">
    <property type="protein sequence ID" value="KAJ1968795.1"/>
    <property type="molecule type" value="Genomic_DNA"/>
</dbReference>
<feature type="region of interest" description="Disordered" evidence="1">
    <location>
        <begin position="1"/>
        <end position="67"/>
    </location>
</feature>
<comment type="caution">
    <text evidence="2">The sequence shown here is derived from an EMBL/GenBank/DDBJ whole genome shotgun (WGS) entry which is preliminary data.</text>
</comment>
<evidence type="ECO:0000256" key="1">
    <source>
        <dbReference type="SAM" id="MobiDB-lite"/>
    </source>
</evidence>
<proteinExistence type="predicted"/>
<sequence>MRQSLESLGDNPRQVLSRSCRDPTGYSPSQRLLARQLPSSPAEATLGAREFPITSTPRPDTSYTSSTDRLISLSPYCPVDPEASALDTLPPISRASSKDPFRKVYFQLPYYEDNSQPTNIYATPNQIKYRQARPLRDSPPKAVLAETPGRARRHSAASSNPLPLARTPPAPSVVQPKPTTRP</sequence>
<feature type="region of interest" description="Disordered" evidence="1">
    <location>
        <begin position="117"/>
        <end position="182"/>
    </location>
</feature>
<protein>
    <submittedName>
        <fullName evidence="2">Uncharacterized protein</fullName>
    </submittedName>
</protein>
<dbReference type="AlphaFoldDB" id="A0A9W8E4C6"/>
<dbReference type="Proteomes" id="UP001151582">
    <property type="component" value="Unassembled WGS sequence"/>
</dbReference>
<feature type="compositionally biased region" description="Polar residues" evidence="1">
    <location>
        <begin position="53"/>
        <end position="67"/>
    </location>
</feature>